<accession>K2SPU0</accession>
<evidence type="ECO:0000313" key="2">
    <source>
        <dbReference type="Proteomes" id="UP000007129"/>
    </source>
</evidence>
<evidence type="ECO:0000313" key="1">
    <source>
        <dbReference type="EMBL" id="EKG18775.1"/>
    </source>
</evidence>
<organism evidence="1 2">
    <name type="scientific">Macrophomina phaseolina (strain MS6)</name>
    <name type="common">Charcoal rot fungus</name>
    <dbReference type="NCBI Taxonomy" id="1126212"/>
    <lineage>
        <taxon>Eukaryota</taxon>
        <taxon>Fungi</taxon>
        <taxon>Dikarya</taxon>
        <taxon>Ascomycota</taxon>
        <taxon>Pezizomycotina</taxon>
        <taxon>Dothideomycetes</taxon>
        <taxon>Dothideomycetes incertae sedis</taxon>
        <taxon>Botryosphaeriales</taxon>
        <taxon>Botryosphaeriaceae</taxon>
        <taxon>Macrophomina</taxon>
    </lineage>
</organism>
<dbReference type="InParanoid" id="K2SPU0"/>
<dbReference type="VEuPathDB" id="FungiDB:MPH_04001"/>
<dbReference type="HOGENOM" id="CLU_630170_0_0_1"/>
<dbReference type="OrthoDB" id="10346031at2759"/>
<name>K2SPU0_MACPH</name>
<dbReference type="EMBL" id="AHHD01000177">
    <property type="protein sequence ID" value="EKG18775.1"/>
    <property type="molecule type" value="Genomic_DNA"/>
</dbReference>
<gene>
    <name evidence="1" type="ORF">MPH_04001</name>
</gene>
<protein>
    <submittedName>
        <fullName evidence="1">Uncharacterized protein</fullName>
    </submittedName>
</protein>
<dbReference type="Proteomes" id="UP000007129">
    <property type="component" value="Unassembled WGS sequence"/>
</dbReference>
<dbReference type="AlphaFoldDB" id="K2SPU0"/>
<sequence length="435" mass="48713">MSLTKKTPQEFEYKTLEWGTFKFPDLRILFKGHVLPPSMIPHTFPLRRSAFTHLPDSHVFGDGQDGQADASTDAPAGPIDKIKRKVANAHKHSMSVTVRCALYRFPVFLWSKGGSKICCFDLEIIIPGKLPQNPPAAVSKYLEEFSAAFSEMTEVLKVRILIRVDRDQPLSPDVTLTHEEYLYSLFSGLGKTVSSIRELNVVIIQNLPAGTRKFQIHGLRAPGELNFKMEWRDSLGTFDEKGNGLEICIRDRAGHAVRDSMGDCVRYQVGGVSRDAKGRLLLDFNGHLVREFTTSSVRDSKGRMMGISWDGSLRDHYGRQLRDNKNNVLHLGERGELTDAAGHVLLSNFAATYNAKGYFERDSRQNPFMQLPGNVRKDSRGRVFVDNDHTAQVFIAANTLAHALPHSNPPTPTKPRPHILRHAKSNIAGRLGNSY</sequence>
<reference evidence="1 2" key="1">
    <citation type="journal article" date="2012" name="BMC Genomics">
        <title>Tools to kill: Genome of one of the most destructive plant pathogenic fungi Macrophomina phaseolina.</title>
        <authorList>
            <person name="Islam M.S."/>
            <person name="Haque M.S."/>
            <person name="Islam M.M."/>
            <person name="Emdad E.M."/>
            <person name="Halim A."/>
            <person name="Hossen Q.M.M."/>
            <person name="Hossain M.Z."/>
            <person name="Ahmed B."/>
            <person name="Rahim S."/>
            <person name="Rahman M.S."/>
            <person name="Alam M.M."/>
            <person name="Hou S."/>
            <person name="Wan X."/>
            <person name="Saito J.A."/>
            <person name="Alam M."/>
        </authorList>
    </citation>
    <scope>NUCLEOTIDE SEQUENCE [LARGE SCALE GENOMIC DNA]</scope>
    <source>
        <strain evidence="1 2">MS6</strain>
    </source>
</reference>
<proteinExistence type="predicted"/>
<comment type="caution">
    <text evidence="1">The sequence shown here is derived from an EMBL/GenBank/DDBJ whole genome shotgun (WGS) entry which is preliminary data.</text>
</comment>